<reference evidence="2 3" key="1">
    <citation type="submission" date="2015-08" db="EMBL/GenBank/DDBJ databases">
        <title>The genome of the Asian arowana (Scleropages formosus).</title>
        <authorList>
            <person name="Tan M.H."/>
            <person name="Gan H.M."/>
            <person name="Croft L.J."/>
            <person name="Austin C.M."/>
        </authorList>
    </citation>
    <scope>NUCLEOTIDE SEQUENCE [LARGE SCALE GENOMIC DNA]</scope>
    <source>
        <strain evidence="2">Aro1</strain>
    </source>
</reference>
<gene>
    <name evidence="2" type="ORF">Z043_105791</name>
</gene>
<evidence type="ECO:0000313" key="2">
    <source>
        <dbReference type="EMBL" id="KPP74992.1"/>
    </source>
</evidence>
<evidence type="ECO:0000313" key="3">
    <source>
        <dbReference type="Proteomes" id="UP000034805"/>
    </source>
</evidence>
<dbReference type="Pfam" id="PF00567">
    <property type="entry name" value="TUDOR"/>
    <property type="match status" value="1"/>
</dbReference>
<dbReference type="Gene3D" id="2.30.30.140">
    <property type="match status" value="1"/>
</dbReference>
<dbReference type="SUPFAM" id="SSF63748">
    <property type="entry name" value="Tudor/PWWP/MBT"/>
    <property type="match status" value="1"/>
</dbReference>
<dbReference type="PANTHER" id="PTHR22948:SF29">
    <property type="entry name" value="FI02030P-RELATED"/>
    <property type="match status" value="1"/>
</dbReference>
<feature type="domain" description="Tudor" evidence="1">
    <location>
        <begin position="19"/>
        <end position="94"/>
    </location>
</feature>
<dbReference type="InterPro" id="IPR050621">
    <property type="entry name" value="Tudor_domain_containing"/>
</dbReference>
<dbReference type="Proteomes" id="UP000034805">
    <property type="component" value="Unassembled WGS sequence"/>
</dbReference>
<dbReference type="EMBL" id="JARO02001592">
    <property type="protein sequence ID" value="KPP74992.1"/>
    <property type="molecule type" value="Genomic_DNA"/>
</dbReference>
<comment type="caution">
    <text evidence="2">The sequence shown here is derived from an EMBL/GenBank/DDBJ whole genome shotgun (WGS) entry which is preliminary data.</text>
</comment>
<accession>A0A0P7Z355</accession>
<protein>
    <recommendedName>
        <fullName evidence="1">Tudor domain-containing protein</fullName>
    </recommendedName>
</protein>
<sequence>MSARIELSCGGSFAEMRCIPDIGAKVVGWFPRDKLWCRIVVLGISGMNGDATLSSGSPGVMENIEVEVRRIDYGDTACLPLQSIKELDDSTATVPVQALQVSLANVSPANGHEWSTEAVDWFKDKVNSTILYARVFPQDTRVTVELFTEKGKMGAM</sequence>
<evidence type="ECO:0000259" key="1">
    <source>
        <dbReference type="PROSITE" id="PS50304"/>
    </source>
</evidence>
<dbReference type="Gene3D" id="2.40.50.90">
    <property type="match status" value="1"/>
</dbReference>
<feature type="non-terminal residue" evidence="2">
    <location>
        <position position="156"/>
    </location>
</feature>
<dbReference type="InterPro" id="IPR002999">
    <property type="entry name" value="Tudor"/>
</dbReference>
<proteinExistence type="predicted"/>
<dbReference type="PANTHER" id="PTHR22948">
    <property type="entry name" value="TUDOR DOMAIN CONTAINING PROTEIN"/>
    <property type="match status" value="1"/>
</dbReference>
<dbReference type="AlphaFoldDB" id="A0A0P7Z355"/>
<dbReference type="PROSITE" id="PS50304">
    <property type="entry name" value="TUDOR"/>
    <property type="match status" value="1"/>
</dbReference>
<name>A0A0P7Z355_SCLFO</name>
<organism evidence="2 3">
    <name type="scientific">Scleropages formosus</name>
    <name type="common">Asian bonytongue</name>
    <name type="synonym">Osteoglossum formosum</name>
    <dbReference type="NCBI Taxonomy" id="113540"/>
    <lineage>
        <taxon>Eukaryota</taxon>
        <taxon>Metazoa</taxon>
        <taxon>Chordata</taxon>
        <taxon>Craniata</taxon>
        <taxon>Vertebrata</taxon>
        <taxon>Euteleostomi</taxon>
        <taxon>Actinopterygii</taxon>
        <taxon>Neopterygii</taxon>
        <taxon>Teleostei</taxon>
        <taxon>Osteoglossocephala</taxon>
        <taxon>Osteoglossomorpha</taxon>
        <taxon>Osteoglossiformes</taxon>
        <taxon>Osteoglossidae</taxon>
        <taxon>Scleropages</taxon>
    </lineage>
</organism>
<dbReference type="InterPro" id="IPR035437">
    <property type="entry name" value="SNase_OB-fold_sf"/>
</dbReference>